<keyword evidence="4" id="KW-1185">Reference proteome</keyword>
<name>A0AAX4P219_9CHLO</name>
<dbReference type="Proteomes" id="UP001472866">
    <property type="component" value="Chromosome 02"/>
</dbReference>
<evidence type="ECO:0000313" key="3">
    <source>
        <dbReference type="EMBL" id="WZN59949.1"/>
    </source>
</evidence>
<feature type="compositionally biased region" description="Low complexity" evidence="1">
    <location>
        <begin position="106"/>
        <end position="121"/>
    </location>
</feature>
<dbReference type="GO" id="GO:0004792">
    <property type="term" value="F:thiosulfate-cyanide sulfurtransferase activity"/>
    <property type="evidence" value="ECO:0007669"/>
    <property type="project" value="TreeGrafter"/>
</dbReference>
<evidence type="ECO:0000256" key="1">
    <source>
        <dbReference type="SAM" id="MobiDB-lite"/>
    </source>
</evidence>
<dbReference type="PANTHER" id="PTHR44086">
    <property type="entry name" value="THIOSULFATE SULFURTRANSFERASE RDL2, MITOCHONDRIAL-RELATED"/>
    <property type="match status" value="1"/>
</dbReference>
<accession>A0AAX4P219</accession>
<dbReference type="AlphaFoldDB" id="A0AAX4P219"/>
<dbReference type="PANTHER" id="PTHR44086:SF10">
    <property type="entry name" value="THIOSULFATE SULFURTRANSFERASE_RHODANESE-LIKE DOMAIN-CONTAINING PROTEIN 3"/>
    <property type="match status" value="1"/>
</dbReference>
<sequence>MVTITSGGSLTTALSLTLLAWGIRALRGAALRSILADTSNRFNLGGLNYLLSRLLSNRRGRGFASVAISPEAFRVLVEEKPVPFIVFRVYREARERENRRVSISAVVASSRSGSKPSSSAGGEDDGSSQDDGQAEEETNGILTQARCLPEHSLKELLIRSITPRALRGGRAATQRTLGSLDGMDGAATQEASAAAGGQKLSKSDLLVLLSDEDDKHIEQLTSYTCALGYRCVYVKGGVQSLGEWGAEGKDEGESAPSDVFLSPTVEGLSRDGIFSLMYFSKTTQLSRRGEEGVAAAGSTTRGGRGQGPGVAKGAAACHVLDVRRHDELSLFGAFEGARHLPAGHLPHGLHVSAEEWLRKFRFPKPGTRDVVVLICNTGLRSKWVAQLFRDLGHNMVYFGAGGTNSWHLDPTLCEYESYEFGSSEIPAPELFALEQVNFEKGQRELAKLGLLDYILGTGEDPA</sequence>
<feature type="compositionally biased region" description="Acidic residues" evidence="1">
    <location>
        <begin position="122"/>
        <end position="137"/>
    </location>
</feature>
<organism evidence="3 4">
    <name type="scientific">Chloropicon roscoffensis</name>
    <dbReference type="NCBI Taxonomy" id="1461544"/>
    <lineage>
        <taxon>Eukaryota</taxon>
        <taxon>Viridiplantae</taxon>
        <taxon>Chlorophyta</taxon>
        <taxon>Chloropicophyceae</taxon>
        <taxon>Chloropicales</taxon>
        <taxon>Chloropicaceae</taxon>
        <taxon>Chloropicon</taxon>
    </lineage>
</organism>
<evidence type="ECO:0000313" key="4">
    <source>
        <dbReference type="Proteomes" id="UP001472866"/>
    </source>
</evidence>
<evidence type="ECO:0000259" key="2">
    <source>
        <dbReference type="PROSITE" id="PS50206"/>
    </source>
</evidence>
<feature type="domain" description="Rhodanese" evidence="2">
    <location>
        <begin position="313"/>
        <end position="414"/>
    </location>
</feature>
<feature type="region of interest" description="Disordered" evidence="1">
    <location>
        <begin position="106"/>
        <end position="137"/>
    </location>
</feature>
<dbReference type="InterPro" id="IPR001763">
    <property type="entry name" value="Rhodanese-like_dom"/>
</dbReference>
<dbReference type="PROSITE" id="PS50206">
    <property type="entry name" value="RHODANESE_3"/>
    <property type="match status" value="1"/>
</dbReference>
<dbReference type="InterPro" id="IPR036873">
    <property type="entry name" value="Rhodanese-like_dom_sf"/>
</dbReference>
<dbReference type="CDD" id="cd00158">
    <property type="entry name" value="RHOD"/>
    <property type="match status" value="1"/>
</dbReference>
<dbReference type="GO" id="GO:0005739">
    <property type="term" value="C:mitochondrion"/>
    <property type="evidence" value="ECO:0007669"/>
    <property type="project" value="TreeGrafter"/>
</dbReference>
<gene>
    <name evidence="3" type="ORF">HKI87_02g14770</name>
</gene>
<proteinExistence type="predicted"/>
<protein>
    <submittedName>
        <fullName evidence="3">Rhodanese domain-containing protein</fullName>
    </submittedName>
</protein>
<dbReference type="EMBL" id="CP151502">
    <property type="protein sequence ID" value="WZN59949.1"/>
    <property type="molecule type" value="Genomic_DNA"/>
</dbReference>
<dbReference type="Gene3D" id="3.40.250.10">
    <property type="entry name" value="Rhodanese-like domain"/>
    <property type="match status" value="1"/>
</dbReference>
<dbReference type="Pfam" id="PF00581">
    <property type="entry name" value="Rhodanese"/>
    <property type="match status" value="1"/>
</dbReference>
<reference evidence="3 4" key="1">
    <citation type="submission" date="2024-03" db="EMBL/GenBank/DDBJ databases">
        <title>Complete genome sequence of the green alga Chloropicon roscoffensis RCC1871.</title>
        <authorList>
            <person name="Lemieux C."/>
            <person name="Pombert J.-F."/>
            <person name="Otis C."/>
            <person name="Turmel M."/>
        </authorList>
    </citation>
    <scope>NUCLEOTIDE SEQUENCE [LARGE SCALE GENOMIC DNA]</scope>
    <source>
        <strain evidence="3 4">RCC1871</strain>
    </source>
</reference>
<dbReference type="SUPFAM" id="SSF52821">
    <property type="entry name" value="Rhodanese/Cell cycle control phosphatase"/>
    <property type="match status" value="1"/>
</dbReference>